<evidence type="ECO:0000256" key="1">
    <source>
        <dbReference type="ARBA" id="ARBA00008455"/>
    </source>
</evidence>
<comment type="similarity">
    <text evidence="1">Belongs to the peptidase C1 family.</text>
</comment>
<proteinExistence type="inferred from homology"/>
<dbReference type="EMBL" id="JBFOLJ010000011">
    <property type="protein sequence ID" value="KAL2494737.1"/>
    <property type="molecule type" value="Genomic_DNA"/>
</dbReference>
<keyword evidence="2 9" id="KW-0645">Protease</keyword>
<dbReference type="InterPro" id="IPR000668">
    <property type="entry name" value="Peptidase_C1A_C"/>
</dbReference>
<dbReference type="Pfam" id="PF08246">
    <property type="entry name" value="Inhibitor_I29"/>
    <property type="match status" value="1"/>
</dbReference>
<keyword evidence="5" id="KW-0788">Thiol protease</keyword>
<dbReference type="GO" id="GO:0006508">
    <property type="term" value="P:proteolysis"/>
    <property type="evidence" value="ECO:0007669"/>
    <property type="project" value="UniProtKB-KW"/>
</dbReference>
<dbReference type="PRINTS" id="PR00705">
    <property type="entry name" value="PAPAIN"/>
</dbReference>
<evidence type="ECO:0000256" key="3">
    <source>
        <dbReference type="ARBA" id="ARBA00022729"/>
    </source>
</evidence>
<sequence length="385" mass="42802">MKGTGFTWVGTDLVYKLSMPGGSCEKMVKSVLAGAEPGYGKGVDREADLETSIEIGQIAAICEDFEQIRAEMADAASYDHDMSINHEQWMAQHRRIYKSNEEKEKRFKVFKDNVEYIERFNRAANNTYELGINEFADLTNEEFLAKYTGHSMPSFQTSSTTSFMYEKVKAVPASLDWRKRGAVTPVKNQEQCGSCWVFSAVAVIEGIVQIKTGKLVSLSEQQVLDCISTSDGCNGGWTEQVFEFVKKNRGLASDTNYPYRAKKGTCSNIKSSSLATMITGHHHVPKNNERALLRAVAKQPVSVSLDASRFQFYKSGILTGKCGTEPIHVAAAVGYGKSEDGTKYWIFKNSWGPSWGENGYIRLQRNIKAKEGMCGIAMHATYPTT</sequence>
<evidence type="ECO:0000259" key="8">
    <source>
        <dbReference type="SMART" id="SM00848"/>
    </source>
</evidence>
<organism evidence="9 10">
    <name type="scientific">Forsythia ovata</name>
    <dbReference type="NCBI Taxonomy" id="205694"/>
    <lineage>
        <taxon>Eukaryota</taxon>
        <taxon>Viridiplantae</taxon>
        <taxon>Streptophyta</taxon>
        <taxon>Embryophyta</taxon>
        <taxon>Tracheophyta</taxon>
        <taxon>Spermatophyta</taxon>
        <taxon>Magnoliopsida</taxon>
        <taxon>eudicotyledons</taxon>
        <taxon>Gunneridae</taxon>
        <taxon>Pentapetalae</taxon>
        <taxon>asterids</taxon>
        <taxon>lamiids</taxon>
        <taxon>Lamiales</taxon>
        <taxon>Oleaceae</taxon>
        <taxon>Forsythieae</taxon>
        <taxon>Forsythia</taxon>
    </lineage>
</organism>
<dbReference type="Gene3D" id="3.90.70.10">
    <property type="entry name" value="Cysteine proteinases"/>
    <property type="match status" value="1"/>
</dbReference>
<evidence type="ECO:0000313" key="10">
    <source>
        <dbReference type="Proteomes" id="UP001604277"/>
    </source>
</evidence>
<evidence type="ECO:0000256" key="4">
    <source>
        <dbReference type="ARBA" id="ARBA00022801"/>
    </source>
</evidence>
<dbReference type="InterPro" id="IPR025661">
    <property type="entry name" value="Pept_asp_AS"/>
</dbReference>
<dbReference type="InterPro" id="IPR013128">
    <property type="entry name" value="Peptidase_C1A"/>
</dbReference>
<keyword evidence="10" id="KW-1185">Reference proteome</keyword>
<keyword evidence="3" id="KW-0732">Signal</keyword>
<dbReference type="SUPFAM" id="SSF54001">
    <property type="entry name" value="Cysteine proteinases"/>
    <property type="match status" value="1"/>
</dbReference>
<keyword evidence="4" id="KW-0378">Hydrolase</keyword>
<reference evidence="10" key="1">
    <citation type="submission" date="2024-07" db="EMBL/GenBank/DDBJ databases">
        <title>Two chromosome-level genome assemblies of Korean endemic species Abeliophyllum distichum and Forsythia ovata (Oleaceae).</title>
        <authorList>
            <person name="Jang H."/>
        </authorList>
    </citation>
    <scope>NUCLEOTIDE SEQUENCE [LARGE SCALE GENOMIC DNA]</scope>
</reference>
<evidence type="ECO:0000313" key="9">
    <source>
        <dbReference type="EMBL" id="KAL2494737.1"/>
    </source>
</evidence>
<dbReference type="InterPro" id="IPR038765">
    <property type="entry name" value="Papain-like_cys_pep_sf"/>
</dbReference>
<evidence type="ECO:0000256" key="6">
    <source>
        <dbReference type="ARBA" id="ARBA00023157"/>
    </source>
</evidence>
<dbReference type="FunFam" id="3.90.70.10:FF:000023">
    <property type="entry name" value="Senescence-specific cysteine protease SAG39"/>
    <property type="match status" value="1"/>
</dbReference>
<dbReference type="PROSITE" id="PS00640">
    <property type="entry name" value="THIOL_PROTEASE_ASN"/>
    <property type="match status" value="1"/>
</dbReference>
<dbReference type="InterPro" id="IPR000169">
    <property type="entry name" value="Pept_cys_AS"/>
</dbReference>
<dbReference type="CDD" id="cd02248">
    <property type="entry name" value="Peptidase_C1A"/>
    <property type="match status" value="1"/>
</dbReference>
<name>A0ABD1S4L3_9LAMI</name>
<feature type="domain" description="Peptidase C1A papain C-terminal" evidence="7">
    <location>
        <begin position="171"/>
        <end position="384"/>
    </location>
</feature>
<evidence type="ECO:0000256" key="2">
    <source>
        <dbReference type="ARBA" id="ARBA00022670"/>
    </source>
</evidence>
<dbReference type="PROSITE" id="PS00139">
    <property type="entry name" value="THIOL_PROTEASE_CYS"/>
    <property type="match status" value="1"/>
</dbReference>
<dbReference type="Proteomes" id="UP001604277">
    <property type="component" value="Unassembled WGS sequence"/>
</dbReference>
<dbReference type="GO" id="GO:0008234">
    <property type="term" value="F:cysteine-type peptidase activity"/>
    <property type="evidence" value="ECO:0007669"/>
    <property type="project" value="UniProtKB-KW"/>
</dbReference>
<dbReference type="InterPro" id="IPR013201">
    <property type="entry name" value="Prot_inhib_I29"/>
</dbReference>
<accession>A0ABD1S4L3</accession>
<dbReference type="PANTHER" id="PTHR12411">
    <property type="entry name" value="CYSTEINE PROTEASE FAMILY C1-RELATED"/>
    <property type="match status" value="1"/>
</dbReference>
<dbReference type="InterPro" id="IPR039417">
    <property type="entry name" value="Peptidase_C1A_papain-like"/>
</dbReference>
<dbReference type="Pfam" id="PF00112">
    <property type="entry name" value="Peptidase_C1"/>
    <property type="match status" value="1"/>
</dbReference>
<evidence type="ECO:0000259" key="7">
    <source>
        <dbReference type="SMART" id="SM00645"/>
    </source>
</evidence>
<comment type="caution">
    <text evidence="9">The sequence shown here is derived from an EMBL/GenBank/DDBJ whole genome shotgun (WGS) entry which is preliminary data.</text>
</comment>
<dbReference type="SMART" id="SM00645">
    <property type="entry name" value="Pept_C1"/>
    <property type="match status" value="1"/>
</dbReference>
<feature type="domain" description="Cathepsin propeptide inhibitor" evidence="8">
    <location>
        <begin position="86"/>
        <end position="143"/>
    </location>
</feature>
<dbReference type="AlphaFoldDB" id="A0ABD1S4L3"/>
<keyword evidence="6" id="KW-1015">Disulfide bond</keyword>
<evidence type="ECO:0000256" key="5">
    <source>
        <dbReference type="ARBA" id="ARBA00022807"/>
    </source>
</evidence>
<protein>
    <submittedName>
        <fullName evidence="9">Senescence-specific cysteine protease SAG12</fullName>
    </submittedName>
</protein>
<gene>
    <name evidence="9" type="ORF">Fot_38494</name>
</gene>
<dbReference type="SMART" id="SM00848">
    <property type="entry name" value="Inhibitor_I29"/>
    <property type="match status" value="1"/>
</dbReference>